<dbReference type="Proteomes" id="UP000011607">
    <property type="component" value="Unassembled WGS sequence"/>
</dbReference>
<reference evidence="1 2" key="1">
    <citation type="journal article" date="2014" name="PLoS Genet.">
        <title>Phylogenetically driven sequencing of extremely halophilic archaea reveals strategies for static and dynamic osmo-response.</title>
        <authorList>
            <person name="Becker E.A."/>
            <person name="Seitzer P.M."/>
            <person name="Tritt A."/>
            <person name="Larsen D."/>
            <person name="Krusor M."/>
            <person name="Yao A.I."/>
            <person name="Wu D."/>
            <person name="Madern D."/>
            <person name="Eisen J.A."/>
            <person name="Darling A.E."/>
            <person name="Facciotti M.T."/>
        </authorList>
    </citation>
    <scope>NUCLEOTIDE SEQUENCE [LARGE SCALE GENOMIC DNA]</scope>
    <source>
        <strain evidence="1 2">JCM 10879</strain>
    </source>
</reference>
<gene>
    <name evidence="1" type="ORF">C446_13429</name>
</gene>
<sequence>MRSNGGTGHAFGPTWTVQPVASDERGFLYDRVTNRGVTEASVAFSDLRTAAFCPRKYYYRRCRQENDEYDPTPPARVEAVRELERRYESLLEAPVATLADEPVEPPPAVYRARLGTTRDWLESAGHWGRLRDPDARDRLVTGRDCHGVVHKVLGDPLEPVLVSAGEPPDQGVWTSQSVHAVAAAKALAWEHETAVDRAWLEYPAYGEIRSLELTTRRKARYRRALRTVRELDGPPPRIDNESKCGSCEFAAECGVRTRSLRSLLGL</sequence>
<organism evidence="1 2">
    <name type="scientific">Halobiforma nitratireducens JCM 10879</name>
    <dbReference type="NCBI Taxonomy" id="1227454"/>
    <lineage>
        <taxon>Archaea</taxon>
        <taxon>Methanobacteriati</taxon>
        <taxon>Methanobacteriota</taxon>
        <taxon>Stenosarchaea group</taxon>
        <taxon>Halobacteria</taxon>
        <taxon>Halobacteriales</taxon>
        <taxon>Natrialbaceae</taxon>
        <taxon>Halobiforma</taxon>
    </lineage>
</organism>
<name>M0LR36_9EURY</name>
<dbReference type="InterPro" id="IPR011604">
    <property type="entry name" value="PDDEXK-like_dom_sf"/>
</dbReference>
<dbReference type="PATRIC" id="fig|1227454.3.peg.2761"/>
<dbReference type="AlphaFoldDB" id="M0LR36"/>
<proteinExistence type="predicted"/>
<accession>M0LR36</accession>
<dbReference type="eggNOG" id="arCOG00800">
    <property type="taxonomic scope" value="Archaea"/>
</dbReference>
<dbReference type="EMBL" id="AOMA01000129">
    <property type="protein sequence ID" value="EMA34914.1"/>
    <property type="molecule type" value="Genomic_DNA"/>
</dbReference>
<keyword evidence="2" id="KW-1185">Reference proteome</keyword>
<protein>
    <recommendedName>
        <fullName evidence="3">DUF83 domain-containing protein</fullName>
    </recommendedName>
</protein>
<evidence type="ECO:0008006" key="3">
    <source>
        <dbReference type="Google" id="ProtNLM"/>
    </source>
</evidence>
<evidence type="ECO:0000313" key="2">
    <source>
        <dbReference type="Proteomes" id="UP000011607"/>
    </source>
</evidence>
<dbReference type="Gene3D" id="3.90.320.10">
    <property type="match status" value="1"/>
</dbReference>
<comment type="caution">
    <text evidence="1">The sequence shown here is derived from an EMBL/GenBank/DDBJ whole genome shotgun (WGS) entry which is preliminary data.</text>
</comment>
<evidence type="ECO:0000313" key="1">
    <source>
        <dbReference type="EMBL" id="EMA34914.1"/>
    </source>
</evidence>